<sequence>MTKAQQPASMDGKPSCFVIMPISAQPGYDSEHFTLVYDDIIKPAIELAGMKSIRADETTNTNLIQLDILRKVIESDIAICDMSAKNPNVFYELGVRQAFDKPTVLMIDEATSAPFDVSSLRYVTYSKGMRHRDVINAVNRLTETLKDTYSKREDKSEINSLIRLMELTSPAQLGHTDLSDEAKEKIIYELQLSEIMTSMHLIQRQQNSILNEMKQLRPSKEDIVGNDSSSISTSIAQTFLDYLGKDKAKEIEENINKKIKGTTFEIKTHSVG</sequence>
<protein>
    <submittedName>
        <fullName evidence="1">Uncharacterized protein</fullName>
    </submittedName>
</protein>
<gene>
    <name evidence="1" type="ORF">KAT72_11560</name>
</gene>
<evidence type="ECO:0000313" key="1">
    <source>
        <dbReference type="EMBL" id="MBR7629645.1"/>
    </source>
</evidence>
<proteinExistence type="predicted"/>
<comment type="caution">
    <text evidence="1">The sequence shown here is derived from an EMBL/GenBank/DDBJ whole genome shotgun (WGS) entry which is preliminary data.</text>
</comment>
<keyword evidence="2" id="KW-1185">Reference proteome</keyword>
<organism evidence="1 2">
    <name type="scientific">Aeromonas popoffii</name>
    <dbReference type="NCBI Taxonomy" id="70856"/>
    <lineage>
        <taxon>Bacteria</taxon>
        <taxon>Pseudomonadati</taxon>
        <taxon>Pseudomonadota</taxon>
        <taxon>Gammaproteobacteria</taxon>
        <taxon>Aeromonadales</taxon>
        <taxon>Aeromonadaceae</taxon>
        <taxon>Aeromonas</taxon>
    </lineage>
</organism>
<dbReference type="Proteomes" id="UP000675653">
    <property type="component" value="Unassembled WGS sequence"/>
</dbReference>
<dbReference type="RefSeq" id="WP_212513664.1">
    <property type="nucleotide sequence ID" value="NZ_CAWQDX010000050.1"/>
</dbReference>
<accession>A0ABS5GR74</accession>
<evidence type="ECO:0000313" key="2">
    <source>
        <dbReference type="Proteomes" id="UP000675653"/>
    </source>
</evidence>
<name>A0ABS5GR74_9GAMM</name>
<dbReference type="EMBL" id="JAGRZL010000028">
    <property type="protein sequence ID" value="MBR7629645.1"/>
    <property type="molecule type" value="Genomic_DNA"/>
</dbReference>
<reference evidence="1 2" key="1">
    <citation type="submission" date="2021-04" db="EMBL/GenBank/DDBJ databases">
        <title>Draft Genome of Aeromonas popoffii ID682, isolated from a natural water source in Idaho.</title>
        <authorList>
            <person name="Testerman T."/>
            <person name="Graf J."/>
        </authorList>
    </citation>
    <scope>NUCLEOTIDE SEQUENCE [LARGE SCALE GENOMIC DNA]</scope>
    <source>
        <strain evidence="1 2">ID682</strain>
    </source>
</reference>